<sequence length="111" mass="12873">MGNKKKSTTCPDHIEQGSSKKAGDLDRYFREKLYWTGTQRTPIKQLYRNLRDNEDDPLPDPKGPRPDSPHKNRIQEQEESFQHLNQCCIIPGLNPQTGNFQTQSANWTFIT</sequence>
<gene>
    <name evidence="2" type="ORF">PECUL_23A059072</name>
</gene>
<protein>
    <submittedName>
        <fullName evidence="2">Uncharacterized protein</fullName>
    </submittedName>
</protein>
<feature type="region of interest" description="Disordered" evidence="1">
    <location>
        <begin position="45"/>
        <end position="79"/>
    </location>
</feature>
<dbReference type="AlphaFoldDB" id="A0AAD1W587"/>
<dbReference type="EMBL" id="OW240915">
    <property type="protein sequence ID" value="CAH2285004.1"/>
    <property type="molecule type" value="Genomic_DNA"/>
</dbReference>
<proteinExistence type="predicted"/>
<reference evidence="2" key="1">
    <citation type="submission" date="2022-03" db="EMBL/GenBank/DDBJ databases">
        <authorList>
            <person name="Alioto T."/>
            <person name="Alioto T."/>
            <person name="Gomez Garrido J."/>
        </authorList>
    </citation>
    <scope>NUCLEOTIDE SEQUENCE</scope>
</reference>
<evidence type="ECO:0000313" key="2">
    <source>
        <dbReference type="EMBL" id="CAH2285004.1"/>
    </source>
</evidence>
<feature type="region of interest" description="Disordered" evidence="1">
    <location>
        <begin position="1"/>
        <end position="22"/>
    </location>
</feature>
<feature type="compositionally biased region" description="Basic and acidic residues" evidence="1">
    <location>
        <begin position="62"/>
        <end position="76"/>
    </location>
</feature>
<accession>A0AAD1W587</accession>
<keyword evidence="3" id="KW-1185">Reference proteome</keyword>
<evidence type="ECO:0000313" key="3">
    <source>
        <dbReference type="Proteomes" id="UP001295444"/>
    </source>
</evidence>
<name>A0AAD1W587_PELCU</name>
<dbReference type="Proteomes" id="UP001295444">
    <property type="component" value="Chromosome 04"/>
</dbReference>
<evidence type="ECO:0000256" key="1">
    <source>
        <dbReference type="SAM" id="MobiDB-lite"/>
    </source>
</evidence>
<organism evidence="2 3">
    <name type="scientific">Pelobates cultripes</name>
    <name type="common">Western spadefoot toad</name>
    <dbReference type="NCBI Taxonomy" id="61616"/>
    <lineage>
        <taxon>Eukaryota</taxon>
        <taxon>Metazoa</taxon>
        <taxon>Chordata</taxon>
        <taxon>Craniata</taxon>
        <taxon>Vertebrata</taxon>
        <taxon>Euteleostomi</taxon>
        <taxon>Amphibia</taxon>
        <taxon>Batrachia</taxon>
        <taxon>Anura</taxon>
        <taxon>Pelobatoidea</taxon>
        <taxon>Pelobatidae</taxon>
        <taxon>Pelobates</taxon>
    </lineage>
</organism>